<feature type="region of interest" description="Disordered" evidence="1">
    <location>
        <begin position="125"/>
        <end position="155"/>
    </location>
</feature>
<accession>D6RPQ2</accession>
<proteinExistence type="predicted"/>
<evidence type="ECO:0000313" key="2">
    <source>
        <dbReference type="EMBL" id="EFI27015.1"/>
    </source>
</evidence>
<protein>
    <submittedName>
        <fullName evidence="2">Uncharacterized protein</fullName>
    </submittedName>
</protein>
<comment type="caution">
    <text evidence="2">The sequence shown here is derived from an EMBL/GenBank/DDBJ whole genome shotgun (WGS) entry which is preliminary data.</text>
</comment>
<feature type="region of interest" description="Disordered" evidence="1">
    <location>
        <begin position="179"/>
        <end position="200"/>
    </location>
</feature>
<dbReference type="RefSeq" id="XP_002910509.1">
    <property type="nucleotide sequence ID" value="XM_002910463.1"/>
</dbReference>
<feature type="compositionally biased region" description="Low complexity" evidence="1">
    <location>
        <begin position="130"/>
        <end position="144"/>
    </location>
</feature>
<evidence type="ECO:0000256" key="1">
    <source>
        <dbReference type="SAM" id="MobiDB-lite"/>
    </source>
</evidence>
<dbReference type="EMBL" id="AACS02000009">
    <property type="protein sequence ID" value="EFI27015.1"/>
    <property type="molecule type" value="Genomic_DNA"/>
</dbReference>
<evidence type="ECO:0000313" key="3">
    <source>
        <dbReference type="Proteomes" id="UP000001861"/>
    </source>
</evidence>
<feature type="region of interest" description="Disordered" evidence="1">
    <location>
        <begin position="1"/>
        <end position="21"/>
    </location>
</feature>
<dbReference type="HOGENOM" id="CLU_1366193_0_0_1"/>
<dbReference type="KEGG" id="cci:CC1G_15148"/>
<sequence length="200" mass="22421">MRLKLHGLVNESGHPQTGTPAFGDGLEDAVVGVCILPTGYEHCPQFIKLLRPMMSNRFAHNLHLHFQPDSTHQRRYIPYLLPLLPSPLSPRLTPPARCNPSSTAKTSISNEKPWKRFEATERCDYRDSRPLPTSPSTSSPTSDLHLGANGQSPFRRTSPVYHYQFYSLKDILGSIRVKPERSGSAEEWDMGLGQGKSQNE</sequence>
<feature type="region of interest" description="Disordered" evidence="1">
    <location>
        <begin position="91"/>
        <end position="111"/>
    </location>
</feature>
<gene>
    <name evidence="2" type="ORF">CC1G_15148</name>
</gene>
<keyword evidence="3" id="KW-1185">Reference proteome</keyword>
<organism evidence="2 3">
    <name type="scientific">Coprinopsis cinerea (strain Okayama-7 / 130 / ATCC MYA-4618 / FGSC 9003)</name>
    <name type="common">Inky cap fungus</name>
    <name type="synonym">Hormographiella aspergillata</name>
    <dbReference type="NCBI Taxonomy" id="240176"/>
    <lineage>
        <taxon>Eukaryota</taxon>
        <taxon>Fungi</taxon>
        <taxon>Dikarya</taxon>
        <taxon>Basidiomycota</taxon>
        <taxon>Agaricomycotina</taxon>
        <taxon>Agaricomycetes</taxon>
        <taxon>Agaricomycetidae</taxon>
        <taxon>Agaricales</taxon>
        <taxon>Agaricineae</taxon>
        <taxon>Psathyrellaceae</taxon>
        <taxon>Coprinopsis</taxon>
    </lineage>
</organism>
<dbReference type="GeneID" id="9380139"/>
<dbReference type="InParanoid" id="D6RPQ2"/>
<feature type="compositionally biased region" description="Polar residues" evidence="1">
    <location>
        <begin position="99"/>
        <end position="110"/>
    </location>
</feature>
<dbReference type="Proteomes" id="UP000001861">
    <property type="component" value="Unassembled WGS sequence"/>
</dbReference>
<name>D6RPQ2_COPC7</name>
<dbReference type="AlphaFoldDB" id="D6RPQ2"/>
<reference evidence="2 3" key="1">
    <citation type="journal article" date="2010" name="Proc. Natl. Acad. Sci. U.S.A.">
        <title>Insights into evolution of multicellular fungi from the assembled chromosomes of the mushroom Coprinopsis cinerea (Coprinus cinereus).</title>
        <authorList>
            <person name="Stajich J.E."/>
            <person name="Wilke S.K."/>
            <person name="Ahren D."/>
            <person name="Au C.H."/>
            <person name="Birren B.W."/>
            <person name="Borodovsky M."/>
            <person name="Burns C."/>
            <person name="Canback B."/>
            <person name="Casselton L.A."/>
            <person name="Cheng C.K."/>
            <person name="Deng J."/>
            <person name="Dietrich F.S."/>
            <person name="Fargo D.C."/>
            <person name="Farman M.L."/>
            <person name="Gathman A.C."/>
            <person name="Goldberg J."/>
            <person name="Guigo R."/>
            <person name="Hoegger P.J."/>
            <person name="Hooker J.B."/>
            <person name="Huggins A."/>
            <person name="James T.Y."/>
            <person name="Kamada T."/>
            <person name="Kilaru S."/>
            <person name="Kodira C."/>
            <person name="Kues U."/>
            <person name="Kupfer D."/>
            <person name="Kwan H.S."/>
            <person name="Lomsadze A."/>
            <person name="Li W."/>
            <person name="Lilly W.W."/>
            <person name="Ma L.J."/>
            <person name="Mackey A.J."/>
            <person name="Manning G."/>
            <person name="Martin F."/>
            <person name="Muraguchi H."/>
            <person name="Natvig D.O."/>
            <person name="Palmerini H."/>
            <person name="Ramesh M.A."/>
            <person name="Rehmeyer C.J."/>
            <person name="Roe B.A."/>
            <person name="Shenoy N."/>
            <person name="Stanke M."/>
            <person name="Ter-Hovhannisyan V."/>
            <person name="Tunlid A."/>
            <person name="Velagapudi R."/>
            <person name="Vision T.J."/>
            <person name="Zeng Q."/>
            <person name="Zolan M.E."/>
            <person name="Pukkila P.J."/>
        </authorList>
    </citation>
    <scope>NUCLEOTIDE SEQUENCE [LARGE SCALE GENOMIC DNA]</scope>
    <source>
        <strain evidence="3">Okayama-7 / 130 / ATCC MYA-4618 / FGSC 9003</strain>
    </source>
</reference>
<dbReference type="VEuPathDB" id="FungiDB:CC1G_15148"/>